<dbReference type="InterPro" id="IPR056906">
    <property type="entry name" value="ORF2/G2P_dom"/>
</dbReference>
<evidence type="ECO:0000259" key="2">
    <source>
        <dbReference type="Pfam" id="PF23343"/>
    </source>
</evidence>
<name>A0A9D1THJ6_9FIRM</name>
<proteinExistence type="predicted"/>
<gene>
    <name evidence="3" type="ORF">H9746_03515</name>
</gene>
<dbReference type="EMBL" id="DXIE01000026">
    <property type="protein sequence ID" value="HIV61903.1"/>
    <property type="molecule type" value="Genomic_DNA"/>
</dbReference>
<feature type="domain" description="Replication-associated protein ORF2/G2P" evidence="2">
    <location>
        <begin position="67"/>
        <end position="168"/>
    </location>
</feature>
<dbReference type="AlphaFoldDB" id="A0A9D1THJ6"/>
<evidence type="ECO:0000256" key="1">
    <source>
        <dbReference type="SAM" id="MobiDB-lite"/>
    </source>
</evidence>
<evidence type="ECO:0000313" key="3">
    <source>
        <dbReference type="EMBL" id="HIV61903.1"/>
    </source>
</evidence>
<reference evidence="3" key="1">
    <citation type="journal article" date="2021" name="PeerJ">
        <title>Extensive microbial diversity within the chicken gut microbiome revealed by metagenomics and culture.</title>
        <authorList>
            <person name="Gilroy R."/>
            <person name="Ravi A."/>
            <person name="Getino M."/>
            <person name="Pursley I."/>
            <person name="Horton D.L."/>
            <person name="Alikhan N.F."/>
            <person name="Baker D."/>
            <person name="Gharbi K."/>
            <person name="Hall N."/>
            <person name="Watson M."/>
            <person name="Adriaenssens E.M."/>
            <person name="Foster-Nyarko E."/>
            <person name="Jarju S."/>
            <person name="Secka A."/>
            <person name="Antonio M."/>
            <person name="Oren A."/>
            <person name="Chaudhuri R.R."/>
            <person name="La Ragione R."/>
            <person name="Hildebrand F."/>
            <person name="Pallen M.J."/>
        </authorList>
    </citation>
    <scope>NUCLEOTIDE SEQUENCE</scope>
    <source>
        <strain evidence="3">CHK193-4272</strain>
    </source>
</reference>
<comment type="caution">
    <text evidence="3">The sequence shown here is derived from an EMBL/GenBank/DDBJ whole genome shotgun (WGS) entry which is preliminary data.</text>
</comment>
<organism evidence="3 4">
    <name type="scientific">Candidatus Butyricicoccus avistercoris</name>
    <dbReference type="NCBI Taxonomy" id="2838518"/>
    <lineage>
        <taxon>Bacteria</taxon>
        <taxon>Bacillati</taxon>
        <taxon>Bacillota</taxon>
        <taxon>Clostridia</taxon>
        <taxon>Eubacteriales</taxon>
        <taxon>Butyricicoccaceae</taxon>
        <taxon>Butyricicoccus</taxon>
    </lineage>
</organism>
<protein>
    <recommendedName>
        <fullName evidence="2">Replication-associated protein ORF2/G2P domain-containing protein</fullName>
    </recommendedName>
</protein>
<evidence type="ECO:0000313" key="4">
    <source>
        <dbReference type="Proteomes" id="UP000886808"/>
    </source>
</evidence>
<dbReference type="Proteomes" id="UP000886808">
    <property type="component" value="Unassembled WGS sequence"/>
</dbReference>
<dbReference type="Pfam" id="PF23343">
    <property type="entry name" value="REP_ORF2-G2P"/>
    <property type="match status" value="1"/>
</dbReference>
<feature type="region of interest" description="Disordered" evidence="1">
    <location>
        <begin position="172"/>
        <end position="193"/>
    </location>
</feature>
<reference evidence="3" key="2">
    <citation type="submission" date="2021-04" db="EMBL/GenBank/DDBJ databases">
        <authorList>
            <person name="Gilroy R."/>
        </authorList>
    </citation>
    <scope>NUCLEOTIDE SEQUENCE</scope>
    <source>
        <strain evidence="3">CHK193-4272</strain>
    </source>
</reference>
<sequence>MAKRRKTIIAGRLVSEIIYTAAYPKDKEHVRQAKTKISTKARSWQNLKAACRMLEFILAANFTGKDLFITLTYRDIDLPDTRQNAVKCLRQFIRDLRNHRKKHNQELKYLYVTENKHSEGRYHHHIVINSTENDFDIIKSLWRYGDMIEIENIDVRNYKALAEYLAKEPKEAGTSNGKRMWTPSKNLDKPKQSSDWVDDRVFLEPPAGAYVLESSSEQNEFGAYKYLKYMLSDTSIDRPCRPSRKKKQNKVSFISDLKPCIYNEHRL</sequence>
<accession>A0A9D1THJ6</accession>